<sequence length="248" mass="28040">MSPIVSVQLKTVSFLELKPLKAEQLPAVVELDQLCFGGHWTLDGYRRELESSSSHFLTVCLSSKSVDCKSQSNYDLETSNNSQSGQLTAQQSNALNSNSLGVATRTEAEIPSQLIGLGCFWSILEEAHITLLAVNPEYQNQGLGKLLFYGLLYLAHQQGLERATLEVRVSNQTALYLYKKFGFQEVGKRRRYYQDTGEDAVILWRNHLATAEFNKILMAWQQEIKANLDTKGWNLLIADPRFQNNKEF</sequence>
<keyword evidence="3 6" id="KW-0808">Transferase</keyword>
<evidence type="ECO:0000256" key="1">
    <source>
        <dbReference type="ARBA" id="ARBA00005395"/>
    </source>
</evidence>
<dbReference type="InterPro" id="IPR016181">
    <property type="entry name" value="Acyl_CoA_acyltransferase"/>
</dbReference>
<organism evidence="6 7">
    <name type="scientific">Crinalium epipsammum PCC 9333</name>
    <dbReference type="NCBI Taxonomy" id="1173022"/>
    <lineage>
        <taxon>Bacteria</taxon>
        <taxon>Bacillati</taxon>
        <taxon>Cyanobacteriota</taxon>
        <taxon>Cyanophyceae</taxon>
        <taxon>Gomontiellales</taxon>
        <taxon>Gomontiellaceae</taxon>
        <taxon>Crinalium</taxon>
    </lineage>
</organism>
<keyword evidence="2" id="KW-0963">Cytoplasm</keyword>
<keyword evidence="7" id="KW-1185">Reference proteome</keyword>
<dbReference type="AlphaFoldDB" id="K9VVH7"/>
<comment type="similarity">
    <text evidence="1">Belongs to the acetyltransferase family. RimI subfamily.</text>
</comment>
<dbReference type="PANTHER" id="PTHR43420">
    <property type="entry name" value="ACETYLTRANSFERASE"/>
    <property type="match status" value="1"/>
</dbReference>
<evidence type="ECO:0000256" key="4">
    <source>
        <dbReference type="ARBA" id="ARBA00023315"/>
    </source>
</evidence>
<dbReference type="GO" id="GO:0008080">
    <property type="term" value="F:N-acetyltransferase activity"/>
    <property type="evidence" value="ECO:0007669"/>
    <property type="project" value="InterPro"/>
</dbReference>
<dbReference type="Pfam" id="PF00583">
    <property type="entry name" value="Acetyltransf_1"/>
    <property type="match status" value="1"/>
</dbReference>
<evidence type="ECO:0000256" key="2">
    <source>
        <dbReference type="ARBA" id="ARBA00022490"/>
    </source>
</evidence>
<accession>K9VVH7</accession>
<evidence type="ECO:0000313" key="7">
    <source>
        <dbReference type="Proteomes" id="UP000010472"/>
    </source>
</evidence>
<protein>
    <submittedName>
        <fullName evidence="6">(SSU ribosomal protein S18P)-alanine acetyltransferase</fullName>
        <ecNumber evidence="6">2.3.1.128</ecNumber>
    </submittedName>
</protein>
<evidence type="ECO:0000259" key="5">
    <source>
        <dbReference type="PROSITE" id="PS51186"/>
    </source>
</evidence>
<keyword evidence="6" id="KW-0687">Ribonucleoprotein</keyword>
<dbReference type="CDD" id="cd04301">
    <property type="entry name" value="NAT_SF"/>
    <property type="match status" value="1"/>
</dbReference>
<dbReference type="Proteomes" id="UP000010472">
    <property type="component" value="Chromosome"/>
</dbReference>
<evidence type="ECO:0000313" key="6">
    <source>
        <dbReference type="EMBL" id="AFZ11175.1"/>
    </source>
</evidence>
<dbReference type="SUPFAM" id="SSF55729">
    <property type="entry name" value="Acyl-CoA N-acyltransferases (Nat)"/>
    <property type="match status" value="1"/>
</dbReference>
<dbReference type="PATRIC" id="fig|1173022.3.peg.190"/>
<dbReference type="HOGENOM" id="CLU_013985_23_1_3"/>
<dbReference type="NCBIfam" id="TIGR01575">
    <property type="entry name" value="rimI"/>
    <property type="match status" value="1"/>
</dbReference>
<dbReference type="Gene3D" id="3.40.630.30">
    <property type="match status" value="1"/>
</dbReference>
<dbReference type="InterPro" id="IPR000182">
    <property type="entry name" value="GNAT_dom"/>
</dbReference>
<dbReference type="EMBL" id="CP003620">
    <property type="protein sequence ID" value="AFZ11175.1"/>
    <property type="molecule type" value="Genomic_DNA"/>
</dbReference>
<dbReference type="GO" id="GO:0005840">
    <property type="term" value="C:ribosome"/>
    <property type="evidence" value="ECO:0007669"/>
    <property type="project" value="UniProtKB-KW"/>
</dbReference>
<dbReference type="EC" id="2.3.1.128" evidence="6"/>
<dbReference type="InterPro" id="IPR050680">
    <property type="entry name" value="YpeA/RimI_acetyltransf"/>
</dbReference>
<evidence type="ECO:0000256" key="3">
    <source>
        <dbReference type="ARBA" id="ARBA00022679"/>
    </source>
</evidence>
<reference evidence="6 7" key="1">
    <citation type="submission" date="2012-06" db="EMBL/GenBank/DDBJ databases">
        <title>Finished chromosome of genome of Crinalium epipsammum PCC 9333.</title>
        <authorList>
            <consortium name="US DOE Joint Genome Institute"/>
            <person name="Gugger M."/>
            <person name="Coursin T."/>
            <person name="Rippka R."/>
            <person name="Tandeau De Marsac N."/>
            <person name="Huntemann M."/>
            <person name="Wei C.-L."/>
            <person name="Han J."/>
            <person name="Detter J.C."/>
            <person name="Han C."/>
            <person name="Tapia R."/>
            <person name="Davenport K."/>
            <person name="Daligault H."/>
            <person name="Erkkila T."/>
            <person name="Gu W."/>
            <person name="Munk A.C.C."/>
            <person name="Teshima H."/>
            <person name="Xu Y."/>
            <person name="Chain P."/>
            <person name="Chen A."/>
            <person name="Krypides N."/>
            <person name="Mavromatis K."/>
            <person name="Markowitz V."/>
            <person name="Szeto E."/>
            <person name="Ivanova N."/>
            <person name="Mikhailova N."/>
            <person name="Ovchinnikova G."/>
            <person name="Pagani I."/>
            <person name="Pati A."/>
            <person name="Goodwin L."/>
            <person name="Peters L."/>
            <person name="Pitluck S."/>
            <person name="Woyke T."/>
            <person name="Kerfeld C."/>
        </authorList>
    </citation>
    <scope>NUCLEOTIDE SEQUENCE [LARGE SCALE GENOMIC DNA]</scope>
    <source>
        <strain evidence="6 7">PCC 9333</strain>
    </source>
</reference>
<keyword evidence="6" id="KW-0689">Ribosomal protein</keyword>
<dbReference type="PANTHER" id="PTHR43420:SF44">
    <property type="entry name" value="ACETYLTRANSFERASE YPEA"/>
    <property type="match status" value="1"/>
</dbReference>
<feature type="domain" description="N-acetyltransferase" evidence="5">
    <location>
        <begin position="15"/>
        <end position="208"/>
    </location>
</feature>
<dbReference type="PROSITE" id="PS51186">
    <property type="entry name" value="GNAT"/>
    <property type="match status" value="1"/>
</dbReference>
<dbReference type="KEGG" id="cep:Cri9333_0176"/>
<keyword evidence="4 6" id="KW-0012">Acyltransferase</keyword>
<name>K9VVH7_9CYAN</name>
<proteinExistence type="inferred from homology"/>
<gene>
    <name evidence="6" type="ORF">Cri9333_0176</name>
</gene>
<dbReference type="InterPro" id="IPR006464">
    <property type="entry name" value="AcTrfase_RimI/Ard1"/>
</dbReference>
<dbReference type="eggNOG" id="COG0456">
    <property type="taxonomic scope" value="Bacteria"/>
</dbReference>
<dbReference type="STRING" id="1173022.Cri9333_0176"/>